<proteinExistence type="predicted"/>
<name>A0ACC3S564_9PEZI</name>
<protein>
    <submittedName>
        <fullName evidence="1">Uncharacterized protein</fullName>
    </submittedName>
</protein>
<dbReference type="EMBL" id="JAMKPW020000042">
    <property type="protein sequence ID" value="KAK8196086.1"/>
    <property type="molecule type" value="Genomic_DNA"/>
</dbReference>
<organism evidence="1 2">
    <name type="scientific">Zalaria obscura</name>
    <dbReference type="NCBI Taxonomy" id="2024903"/>
    <lineage>
        <taxon>Eukaryota</taxon>
        <taxon>Fungi</taxon>
        <taxon>Dikarya</taxon>
        <taxon>Ascomycota</taxon>
        <taxon>Pezizomycotina</taxon>
        <taxon>Dothideomycetes</taxon>
        <taxon>Dothideomycetidae</taxon>
        <taxon>Dothideales</taxon>
        <taxon>Zalariaceae</taxon>
        <taxon>Zalaria</taxon>
    </lineage>
</organism>
<gene>
    <name evidence="1" type="ORF">M8818_007238</name>
</gene>
<accession>A0ACC3S564</accession>
<comment type="caution">
    <text evidence="1">The sequence shown here is derived from an EMBL/GenBank/DDBJ whole genome shotgun (WGS) entry which is preliminary data.</text>
</comment>
<reference evidence="1" key="1">
    <citation type="submission" date="2024-02" db="EMBL/GenBank/DDBJ databases">
        <title>Metagenome Assembled Genome of Zalaria obscura JY119.</title>
        <authorList>
            <person name="Vighnesh L."/>
            <person name="Jagadeeshwari U."/>
            <person name="Venkata Ramana C."/>
            <person name="Sasikala C."/>
        </authorList>
    </citation>
    <scope>NUCLEOTIDE SEQUENCE</scope>
    <source>
        <strain evidence="1">JY119</strain>
    </source>
</reference>
<evidence type="ECO:0000313" key="1">
    <source>
        <dbReference type="EMBL" id="KAK8196086.1"/>
    </source>
</evidence>
<evidence type="ECO:0000313" key="2">
    <source>
        <dbReference type="Proteomes" id="UP001320706"/>
    </source>
</evidence>
<keyword evidence="2" id="KW-1185">Reference proteome</keyword>
<sequence>MPPMIENESDTGSVSDDIDEIPAQPQPKGKGKKKEAEVEEGADDDDSGEEGEDEYVVEKIITHDFTEDGTLLYQVKWEGFEKVADRTWEPEANLEGLNALEEYKKDNDVTVKPEPKGRGKRKSTAMEETPVSTPQSTTSKRGNKRAKLNGLAALEKGEAEPGPRKLPEGSWEEHVQAIDTIEEVPYVDKQKNAARKLAAYIVWDDGRKSQHPLTLIRQKCPQRLLDYYEEHLYVGGKKFWSDADADSRSVFKTSSEYAEGTAADDMEE</sequence>
<dbReference type="Proteomes" id="UP001320706">
    <property type="component" value="Unassembled WGS sequence"/>
</dbReference>